<dbReference type="InterPro" id="IPR029021">
    <property type="entry name" value="Prot-tyrosine_phosphatase-like"/>
</dbReference>
<proteinExistence type="inferred from homology"/>
<evidence type="ECO:0000313" key="5">
    <source>
        <dbReference type="EMBL" id="VDM48267.1"/>
    </source>
</evidence>
<evidence type="ECO:0000259" key="4">
    <source>
        <dbReference type="Pfam" id="PF00782"/>
    </source>
</evidence>
<reference evidence="5" key="1">
    <citation type="submission" date="2018-11" db="EMBL/GenBank/DDBJ databases">
        <authorList>
            <consortium name="Pathogen Informatics"/>
        </authorList>
    </citation>
    <scope>NUCLEOTIDE SEQUENCE [LARGE SCALE GENOMIC DNA]</scope>
</reference>
<sequence length="188" mass="21208">MQIQAILASGGRILIHSVHGVSRCAAICLAYLTKFRCKSLKDAYEKLAAIRVVVAPNVGFWRQLIAFEQEVKQTHGSVHIVRDQNDPSKLVPDVYATINKSSIKSIRQSETDLVSNETKSNVSDSTLVSTIENTSKKCANDIRRSLNRSEETEKRNRRRINYARRNSTRSAKFEPILETLHERLDVAA</sequence>
<gene>
    <name evidence="5" type="ORF">TCNE_LOCUS16946</name>
</gene>
<dbReference type="InterPro" id="IPR052103">
    <property type="entry name" value="Dual_spec_Phospatases"/>
</dbReference>
<name>A0A3P7H727_TOXCA</name>
<dbReference type="AlphaFoldDB" id="A0A3P7H727"/>
<dbReference type="PANTHER" id="PTHR45961">
    <property type="entry name" value="IP21249P"/>
    <property type="match status" value="1"/>
</dbReference>
<dbReference type="EMBL" id="UYWY01024020">
    <property type="protein sequence ID" value="VDM48267.1"/>
    <property type="molecule type" value="Genomic_DNA"/>
</dbReference>
<accession>A0A3P7H727</accession>
<protein>
    <recommendedName>
        <fullName evidence="4">Dual specificity phosphatase catalytic domain-containing protein</fullName>
    </recommendedName>
</protein>
<dbReference type="InterPro" id="IPR000340">
    <property type="entry name" value="Dual-sp_phosphatase_cat-dom"/>
</dbReference>
<evidence type="ECO:0000256" key="1">
    <source>
        <dbReference type="ARBA" id="ARBA00008601"/>
    </source>
</evidence>
<dbReference type="Gene3D" id="3.90.190.10">
    <property type="entry name" value="Protein tyrosine phosphatase superfamily"/>
    <property type="match status" value="1"/>
</dbReference>
<keyword evidence="3" id="KW-0904">Protein phosphatase</keyword>
<evidence type="ECO:0000256" key="3">
    <source>
        <dbReference type="ARBA" id="ARBA00022912"/>
    </source>
</evidence>
<feature type="domain" description="Dual specificity phosphatase catalytic" evidence="4">
    <location>
        <begin position="2"/>
        <end position="69"/>
    </location>
</feature>
<organism evidence="5">
    <name type="scientific">Toxocara canis</name>
    <name type="common">Canine roundworm</name>
    <dbReference type="NCBI Taxonomy" id="6265"/>
    <lineage>
        <taxon>Eukaryota</taxon>
        <taxon>Metazoa</taxon>
        <taxon>Ecdysozoa</taxon>
        <taxon>Nematoda</taxon>
        <taxon>Chromadorea</taxon>
        <taxon>Rhabditida</taxon>
        <taxon>Spirurina</taxon>
        <taxon>Ascaridomorpha</taxon>
        <taxon>Ascaridoidea</taxon>
        <taxon>Toxocaridae</taxon>
        <taxon>Toxocara</taxon>
    </lineage>
</organism>
<keyword evidence="2" id="KW-0378">Hydrolase</keyword>
<dbReference type="SUPFAM" id="SSF52799">
    <property type="entry name" value="(Phosphotyrosine protein) phosphatases II"/>
    <property type="match status" value="1"/>
</dbReference>
<comment type="similarity">
    <text evidence="1">Belongs to the protein-tyrosine phosphatase family. Non-receptor class dual specificity subfamily.</text>
</comment>
<dbReference type="GO" id="GO:0005737">
    <property type="term" value="C:cytoplasm"/>
    <property type="evidence" value="ECO:0007669"/>
    <property type="project" value="TreeGrafter"/>
</dbReference>
<dbReference type="PANTHER" id="PTHR45961:SF9">
    <property type="entry name" value="DUAL SPECIFICITY PROTEIN PHOSPHATASE 14"/>
    <property type="match status" value="1"/>
</dbReference>
<evidence type="ECO:0000256" key="2">
    <source>
        <dbReference type="ARBA" id="ARBA00022801"/>
    </source>
</evidence>
<dbReference type="GO" id="GO:0004721">
    <property type="term" value="F:phosphoprotein phosphatase activity"/>
    <property type="evidence" value="ECO:0007669"/>
    <property type="project" value="UniProtKB-KW"/>
</dbReference>
<dbReference type="Pfam" id="PF00782">
    <property type="entry name" value="DSPc"/>
    <property type="match status" value="1"/>
</dbReference>